<feature type="signal peptide" evidence="1">
    <location>
        <begin position="1"/>
        <end position="17"/>
    </location>
</feature>
<dbReference type="EMBL" id="JAUPEV010000001">
    <property type="protein sequence ID" value="MDO7252533.1"/>
    <property type="molecule type" value="Genomic_DNA"/>
</dbReference>
<dbReference type="InterPro" id="IPR003678">
    <property type="entry name" value="Put_OMP"/>
</dbReference>
<reference evidence="3 5" key="1">
    <citation type="submission" date="2023-07" db="EMBL/GenBank/DDBJ databases">
        <title>Unpublished Manusciprt.</title>
        <authorList>
            <person name="Aydin F."/>
            <person name="Tarhane S."/>
            <person name="Saticioglu I.B."/>
            <person name="Karakaya E."/>
            <person name="Abay S."/>
            <person name="Guran O."/>
            <person name="Bozkurt E."/>
            <person name="Uzum N."/>
            <person name="Olgun K."/>
            <person name="Jablonski D."/>
        </authorList>
    </citation>
    <scope>NUCLEOTIDE SEQUENCE</scope>
    <source>
        <strain evidence="5">faydin-H75</strain>
        <strain evidence="3">Faydin-H76</strain>
    </source>
</reference>
<gene>
    <name evidence="2" type="ORF">Q5I04_01180</name>
    <name evidence="3" type="ORF">Q5I06_01180</name>
</gene>
<sequence>MCKIFLLCAMVISSALSLDYQFDGWISSWNKKGFNINNPKYIDASKGIFPTESYSALSVFLGVNMQLLKGNSSSLDFGFSGTAGEILYDSTKSDRTADGSLYVPDGFAYNYVGYWVGYLGNVPYGQLDAGKFTHNVLFPTTYLHYNSEFFEFWGGRYPVASNSYADLFSSYTQGLDLVFKYKDFRAFFEASFGRANASWAGWIYDWYSPYSITTKKGYQANLGMYFIGMDYRKNGLTIRPNFYFYPTLYYIPSLKVSYETSPEFLAQKGWGSDTRFLIFTPFSGPNAMGKLRYGNYNDKFSVSVDFTQTFKISFYNIGLGVHKNFGNANGYLGNRGNTVLMIDIWDNSVYDIGQSVSNTIGADAFTPYLFGGGHIKDFDWSVLGRLTYSRRANEQAIRIGGSYNFKKEGILVGAFVEFFKNETKPGYQVGSYAPPSPNNPGNTSDRSYLAIYMKYNFLK</sequence>
<dbReference type="RefSeq" id="WP_305516373.1">
    <property type="nucleotide sequence ID" value="NZ_JAUPEV010000001.1"/>
</dbReference>
<comment type="caution">
    <text evidence="3">The sequence shown here is derived from an EMBL/GenBank/DDBJ whole genome shotgun (WGS) entry which is preliminary data.</text>
</comment>
<keyword evidence="1" id="KW-0732">Signal</keyword>
<dbReference type="Proteomes" id="UP001177258">
    <property type="component" value="Unassembled WGS sequence"/>
</dbReference>
<protein>
    <submittedName>
        <fullName evidence="3">Outer membrane family protein</fullName>
    </submittedName>
</protein>
<evidence type="ECO:0000313" key="5">
    <source>
        <dbReference type="Proteomes" id="UP001240777"/>
    </source>
</evidence>
<evidence type="ECO:0000313" key="4">
    <source>
        <dbReference type="Proteomes" id="UP001177258"/>
    </source>
</evidence>
<dbReference type="Pfam" id="PF02521">
    <property type="entry name" value="HP_OMP_2"/>
    <property type="match status" value="1"/>
</dbReference>
<evidence type="ECO:0000313" key="2">
    <source>
        <dbReference type="EMBL" id="MDO7252533.1"/>
    </source>
</evidence>
<organism evidence="3 4">
    <name type="scientific">Helicobacter cappadocius</name>
    <dbReference type="NCBI Taxonomy" id="3063998"/>
    <lineage>
        <taxon>Bacteria</taxon>
        <taxon>Pseudomonadati</taxon>
        <taxon>Campylobacterota</taxon>
        <taxon>Epsilonproteobacteria</taxon>
        <taxon>Campylobacterales</taxon>
        <taxon>Helicobacteraceae</taxon>
        <taxon>Helicobacter</taxon>
    </lineage>
</organism>
<proteinExistence type="predicted"/>
<reference evidence="2" key="2">
    <citation type="submission" date="2023-07" db="EMBL/GenBank/DDBJ databases">
        <authorList>
            <person name="Aydin F."/>
            <person name="Tarhane S."/>
            <person name="Saticioglu I.B."/>
            <person name="Karakaya E."/>
            <person name="Abay S."/>
            <person name="Guran O."/>
            <person name="Bozkurt E."/>
            <person name="Uzum N."/>
            <person name="Olgun K."/>
            <person name="Jablonski D."/>
        </authorList>
    </citation>
    <scope>NUCLEOTIDE SEQUENCE</scope>
    <source>
        <strain evidence="2">Faydin-H75</strain>
    </source>
</reference>
<dbReference type="EMBL" id="JAUYZK010000001">
    <property type="protein sequence ID" value="MDP2538400.1"/>
    <property type="molecule type" value="Genomic_DNA"/>
</dbReference>
<evidence type="ECO:0000256" key="1">
    <source>
        <dbReference type="SAM" id="SignalP"/>
    </source>
</evidence>
<keyword evidence="5" id="KW-1185">Reference proteome</keyword>
<evidence type="ECO:0000313" key="3">
    <source>
        <dbReference type="EMBL" id="MDP2538400.1"/>
    </source>
</evidence>
<dbReference type="AlphaFoldDB" id="A0AA90TEA6"/>
<reference evidence="2 4" key="3">
    <citation type="journal article" date="2024" name="Syst. Appl. Microbiol.">
        <title>Helicobacter cappadocius sp. nov., from lizards: The first psychrotrophic Helicobacter species.</title>
        <authorList>
            <person name="Aydin F."/>
            <person name="Tarhane S."/>
            <person name="Karakaya E."/>
            <person name="Abay S."/>
            <person name="Kayman T."/>
            <person name="Guran O."/>
            <person name="Bozkurt E."/>
            <person name="Uzum N."/>
            <person name="Avci A."/>
            <person name="Olgun K."/>
            <person name="Jablonski D."/>
            <person name="Guran C."/>
            <person name="Burcin Saticioglu I."/>
        </authorList>
    </citation>
    <scope>NUCLEOTIDE SEQUENCE [LARGE SCALE GENOMIC DNA]</scope>
    <source>
        <strain evidence="2">Faydin-H75</strain>
        <strain evidence="4">faydin-H76</strain>
    </source>
</reference>
<accession>A0AA90TEA6</accession>
<name>A0AA90TEA6_9HELI</name>
<dbReference type="Proteomes" id="UP001240777">
    <property type="component" value="Unassembled WGS sequence"/>
</dbReference>
<feature type="chain" id="PRO_5041672824" evidence="1">
    <location>
        <begin position="18"/>
        <end position="459"/>
    </location>
</feature>